<organism evidence="1 2">
    <name type="scientific">Microbacterium saperdae</name>
    <dbReference type="NCBI Taxonomy" id="69368"/>
    <lineage>
        <taxon>Bacteria</taxon>
        <taxon>Bacillati</taxon>
        <taxon>Actinomycetota</taxon>
        <taxon>Actinomycetes</taxon>
        <taxon>Micrococcales</taxon>
        <taxon>Microbacteriaceae</taxon>
        <taxon>Microbacterium</taxon>
    </lineage>
</organism>
<reference evidence="1 2" key="1">
    <citation type="submission" date="2019-06" db="EMBL/GenBank/DDBJ databases">
        <title>Sequencing the genomes of 1000 actinobacteria strains.</title>
        <authorList>
            <person name="Klenk H.-P."/>
        </authorList>
    </citation>
    <scope>NUCLEOTIDE SEQUENCE [LARGE SCALE GENOMIC DNA]</scope>
    <source>
        <strain evidence="1 2">DSM 20169</strain>
    </source>
</reference>
<dbReference type="Proteomes" id="UP000317209">
    <property type="component" value="Unassembled WGS sequence"/>
</dbReference>
<protein>
    <submittedName>
        <fullName evidence="1">Uncharacterized protein</fullName>
    </submittedName>
</protein>
<sequence length="106" mass="11920">MGTSKRLAPLYDRYAQHGDILAAAKHGPLQSLTDRELDRAEQPMTMYPRPKRVRAWVRFGPESIRVEAALVRSTPLAAGIEFSAGNQTFRCWVWGNAVVLVEDPVR</sequence>
<evidence type="ECO:0000313" key="2">
    <source>
        <dbReference type="Proteomes" id="UP000317209"/>
    </source>
</evidence>
<comment type="caution">
    <text evidence="1">The sequence shown here is derived from an EMBL/GenBank/DDBJ whole genome shotgun (WGS) entry which is preliminary data.</text>
</comment>
<name>A0A543BQV0_9MICO</name>
<dbReference type="RefSeq" id="WP_141872966.1">
    <property type="nucleotide sequence ID" value="NZ_VFOX01000001.1"/>
</dbReference>
<dbReference type="AlphaFoldDB" id="A0A543BQV0"/>
<accession>A0A543BQV0</accession>
<dbReference type="OrthoDB" id="4943146at2"/>
<evidence type="ECO:0000313" key="1">
    <source>
        <dbReference type="EMBL" id="TQL87187.1"/>
    </source>
</evidence>
<proteinExistence type="predicted"/>
<gene>
    <name evidence="1" type="ORF">FB560_2854</name>
</gene>
<keyword evidence="2" id="KW-1185">Reference proteome</keyword>
<dbReference type="EMBL" id="VFOX01000001">
    <property type="protein sequence ID" value="TQL87187.1"/>
    <property type="molecule type" value="Genomic_DNA"/>
</dbReference>